<evidence type="ECO:0000313" key="4">
    <source>
        <dbReference type="Proteomes" id="UP000510621"/>
    </source>
</evidence>
<organism evidence="3 4">
    <name type="scientific">Candidatus Thiothrix singaporensis</name>
    <dbReference type="NCBI Taxonomy" id="2799669"/>
    <lineage>
        <taxon>Bacteria</taxon>
        <taxon>Pseudomonadati</taxon>
        <taxon>Pseudomonadota</taxon>
        <taxon>Gammaproteobacteria</taxon>
        <taxon>Thiotrichales</taxon>
        <taxon>Thiotrichaceae</taxon>
        <taxon>Thiothrix</taxon>
    </lineage>
</organism>
<dbReference type="Proteomes" id="UP000510621">
    <property type="component" value="Chromosome"/>
</dbReference>
<feature type="region of interest" description="Disordered" evidence="1">
    <location>
        <begin position="132"/>
        <end position="226"/>
    </location>
</feature>
<dbReference type="KEGG" id="this:HZT40_00590"/>
<keyword evidence="4" id="KW-1185">Reference proteome</keyword>
<feature type="domain" description="DUF2914" evidence="2">
    <location>
        <begin position="75"/>
        <end position="128"/>
    </location>
</feature>
<feature type="compositionally biased region" description="Low complexity" evidence="1">
    <location>
        <begin position="176"/>
        <end position="209"/>
    </location>
</feature>
<dbReference type="InterPro" id="IPR022606">
    <property type="entry name" value="DUF2914"/>
</dbReference>
<protein>
    <submittedName>
        <fullName evidence="3">DUF2914 domain-containing protein</fullName>
    </submittedName>
</protein>
<dbReference type="AlphaFoldDB" id="A0A7L6AY16"/>
<evidence type="ECO:0000256" key="1">
    <source>
        <dbReference type="SAM" id="MobiDB-lite"/>
    </source>
</evidence>
<evidence type="ECO:0000313" key="3">
    <source>
        <dbReference type="EMBL" id="QLQ34036.1"/>
    </source>
</evidence>
<dbReference type="EMBL" id="CP059265">
    <property type="protein sequence ID" value="QLQ34036.1"/>
    <property type="molecule type" value="Genomic_DNA"/>
</dbReference>
<name>A0A7L6AY16_9GAMM</name>
<evidence type="ECO:0000259" key="2">
    <source>
        <dbReference type="Pfam" id="PF11141"/>
    </source>
</evidence>
<dbReference type="Pfam" id="PF11141">
    <property type="entry name" value="DUF2914"/>
    <property type="match status" value="1"/>
</dbReference>
<reference evidence="3" key="1">
    <citation type="submission" date="2020-06" db="EMBL/GenBank/DDBJ databases">
        <title>Analysis procedures for assessing recovery of high quality, complete, closed genomes from Nanopore long read metagenome sequencing.</title>
        <authorList>
            <person name="Bessarab I."/>
            <person name="Arumugam K."/>
            <person name="Haryono M."/>
            <person name="Liu X."/>
            <person name="Roy S."/>
            <person name="Zuniga-Montanez R.E."/>
            <person name="Qiu G."/>
            <person name="Drautz-Moses D.I."/>
            <person name="Law Y.Y."/>
            <person name="Wuertz S."/>
            <person name="Lauro F.M."/>
            <person name="Huson D.H."/>
            <person name="Williams R.B."/>
        </authorList>
    </citation>
    <scope>NUCLEOTIDE SEQUENCE [LARGE SCALE GENOMIC DNA]</scope>
    <source>
        <strain evidence="3">SSD2</strain>
    </source>
</reference>
<gene>
    <name evidence="3" type="ORF">HZT40_00590</name>
</gene>
<proteinExistence type="predicted"/>
<accession>A0A7L6AY16</accession>
<sequence>MPAHPWPSWQAVQAEDAIATPATPQETTQAAPQVSRSAFTTGINAHEPVDQLTQISAGQEIYYFTELANLQGHVVTHRWERDGALQLGLQFPVGAQRWRVHSNKNINANLPGTWTVTVLNDDGSILKQDTLLVDPAPPAGQPVSSPVVPQPHPTAAIVTEKPTQPVEPEPAKEVLEPSSSTASPPAKEAPEPSSSAEPSPAKEASETSPTATEPEHKTQPIWETLR</sequence>